<name>A0ABW7X0M5_9NOCA</name>
<dbReference type="RefSeq" id="WP_397092803.1">
    <property type="nucleotide sequence ID" value="NZ_JBIRYO010000008.1"/>
</dbReference>
<protein>
    <submittedName>
        <fullName evidence="1">DUF4241 domain-containing protein</fullName>
    </submittedName>
</protein>
<dbReference type="Pfam" id="PF14025">
    <property type="entry name" value="DUF4241"/>
    <property type="match status" value="1"/>
</dbReference>
<organism evidence="1 2">
    <name type="scientific">Nocardia xishanensis</name>
    <dbReference type="NCBI Taxonomy" id="238964"/>
    <lineage>
        <taxon>Bacteria</taxon>
        <taxon>Bacillati</taxon>
        <taxon>Actinomycetota</taxon>
        <taxon>Actinomycetes</taxon>
        <taxon>Mycobacteriales</taxon>
        <taxon>Nocardiaceae</taxon>
        <taxon>Nocardia</taxon>
    </lineage>
</organism>
<evidence type="ECO:0000313" key="2">
    <source>
        <dbReference type="Proteomes" id="UP001611415"/>
    </source>
</evidence>
<dbReference type="EMBL" id="JBIRYO010000008">
    <property type="protein sequence ID" value="MFI2474656.1"/>
    <property type="molecule type" value="Genomic_DNA"/>
</dbReference>
<dbReference type="InterPro" id="IPR025335">
    <property type="entry name" value="DUF4241"/>
</dbReference>
<dbReference type="Proteomes" id="UP001611415">
    <property type="component" value="Unassembled WGS sequence"/>
</dbReference>
<keyword evidence="2" id="KW-1185">Reference proteome</keyword>
<reference evidence="1 2" key="1">
    <citation type="submission" date="2024-10" db="EMBL/GenBank/DDBJ databases">
        <title>The Natural Products Discovery Center: Release of the First 8490 Sequenced Strains for Exploring Actinobacteria Biosynthetic Diversity.</title>
        <authorList>
            <person name="Kalkreuter E."/>
            <person name="Kautsar S.A."/>
            <person name="Yang D."/>
            <person name="Bader C.D."/>
            <person name="Teijaro C.N."/>
            <person name="Fluegel L."/>
            <person name="Davis C.M."/>
            <person name="Simpson J.R."/>
            <person name="Lauterbach L."/>
            <person name="Steele A.D."/>
            <person name="Gui C."/>
            <person name="Meng S."/>
            <person name="Li G."/>
            <person name="Viehrig K."/>
            <person name="Ye F."/>
            <person name="Su P."/>
            <person name="Kiefer A.F."/>
            <person name="Nichols A."/>
            <person name="Cepeda A.J."/>
            <person name="Yan W."/>
            <person name="Fan B."/>
            <person name="Jiang Y."/>
            <person name="Adhikari A."/>
            <person name="Zheng C.-J."/>
            <person name="Schuster L."/>
            <person name="Cowan T.M."/>
            <person name="Smanski M.J."/>
            <person name="Chevrette M.G."/>
            <person name="De Carvalho L.P.S."/>
            <person name="Shen B."/>
        </authorList>
    </citation>
    <scope>NUCLEOTIDE SEQUENCE [LARGE SCALE GENOMIC DNA]</scope>
    <source>
        <strain evidence="1 2">NPDC019275</strain>
    </source>
</reference>
<sequence length="187" mass="20524">MPYTEYRECAATRLRIRDEPVVTWELVLGVGEDPSGPPADSAGFEAEEAMGCFADATAWESLTAPFRRFLADMADAGFGRPAAGRDTEDLCEGYFELARDEEHRADLLTFGVPEGWAQVWAGRDRDGEIAVIVVPGPERTRGLREADLVVSLSCETVRSQNQRRPRHLTVRGAASRAVRGRCSGPRG</sequence>
<proteinExistence type="predicted"/>
<gene>
    <name evidence="1" type="ORF">ACH49W_14870</name>
</gene>
<evidence type="ECO:0000313" key="1">
    <source>
        <dbReference type="EMBL" id="MFI2474656.1"/>
    </source>
</evidence>
<accession>A0ABW7X0M5</accession>
<comment type="caution">
    <text evidence="1">The sequence shown here is derived from an EMBL/GenBank/DDBJ whole genome shotgun (WGS) entry which is preliminary data.</text>
</comment>